<dbReference type="InterPro" id="IPR001279">
    <property type="entry name" value="Metallo-B-lactamas"/>
</dbReference>
<organism evidence="2 3">
    <name type="scientific">Pseudohaliea rubra DSM 19751</name>
    <dbReference type="NCBI Taxonomy" id="1265313"/>
    <lineage>
        <taxon>Bacteria</taxon>
        <taxon>Pseudomonadati</taxon>
        <taxon>Pseudomonadota</taxon>
        <taxon>Gammaproteobacteria</taxon>
        <taxon>Cellvibrionales</taxon>
        <taxon>Halieaceae</taxon>
        <taxon>Pseudohaliea</taxon>
    </lineage>
</organism>
<evidence type="ECO:0000259" key="1">
    <source>
        <dbReference type="SMART" id="SM00849"/>
    </source>
</evidence>
<dbReference type="Gene3D" id="3.60.15.10">
    <property type="entry name" value="Ribonuclease Z/Hydroxyacylglutathione hydrolase-like"/>
    <property type="match status" value="1"/>
</dbReference>
<dbReference type="OrthoDB" id="9803916at2"/>
<feature type="domain" description="Metallo-beta-lactamase" evidence="1">
    <location>
        <begin position="11"/>
        <end position="185"/>
    </location>
</feature>
<dbReference type="HOGENOM" id="CLU_073253_1_0_6"/>
<name>A0A095XZT9_9GAMM</name>
<dbReference type="InterPro" id="IPR052533">
    <property type="entry name" value="WalJ/YycJ-like"/>
</dbReference>
<dbReference type="PANTHER" id="PTHR47619:SF1">
    <property type="entry name" value="EXODEOXYRIBONUCLEASE WALJ"/>
    <property type="match status" value="1"/>
</dbReference>
<evidence type="ECO:0000313" key="2">
    <source>
        <dbReference type="EMBL" id="KGE05301.1"/>
    </source>
</evidence>
<dbReference type="PANTHER" id="PTHR47619">
    <property type="entry name" value="METALLO-HYDROLASE YYCJ-RELATED"/>
    <property type="match status" value="1"/>
</dbReference>
<accession>A0A095XZT9</accession>
<dbReference type="SUPFAM" id="SSF56281">
    <property type="entry name" value="Metallo-hydrolase/oxidoreductase"/>
    <property type="match status" value="1"/>
</dbReference>
<keyword evidence="3" id="KW-1185">Reference proteome</keyword>
<dbReference type="PATRIC" id="fig|1265313.6.peg.123"/>
<dbReference type="EMBL" id="AUVB01000003">
    <property type="protein sequence ID" value="KGE05301.1"/>
    <property type="molecule type" value="Genomic_DNA"/>
</dbReference>
<dbReference type="AlphaFoldDB" id="A0A095XZT9"/>
<dbReference type="Pfam" id="PF12706">
    <property type="entry name" value="Lactamase_B_2"/>
    <property type="match status" value="1"/>
</dbReference>
<dbReference type="RefSeq" id="WP_035516692.1">
    <property type="nucleotide sequence ID" value="NZ_KN234768.1"/>
</dbReference>
<comment type="caution">
    <text evidence="2">The sequence shown here is derived from an EMBL/GenBank/DDBJ whole genome shotgun (WGS) entry which is preliminary data.</text>
</comment>
<keyword evidence="2" id="KW-0378">Hydrolase</keyword>
<gene>
    <name evidence="2" type="ORF">HRUBRA_00123</name>
</gene>
<evidence type="ECO:0000313" key="3">
    <source>
        <dbReference type="Proteomes" id="UP000029640"/>
    </source>
</evidence>
<dbReference type="GO" id="GO:0016787">
    <property type="term" value="F:hydrolase activity"/>
    <property type="evidence" value="ECO:0007669"/>
    <property type="project" value="UniProtKB-KW"/>
</dbReference>
<dbReference type="eggNOG" id="COG1235">
    <property type="taxonomic scope" value="Bacteria"/>
</dbReference>
<dbReference type="InterPro" id="IPR036866">
    <property type="entry name" value="RibonucZ/Hydroxyglut_hydro"/>
</dbReference>
<protein>
    <submittedName>
        <fullName evidence="2">Metal-dependent hydrolase of the beta-lactamase superfamily I</fullName>
    </submittedName>
</protein>
<dbReference type="STRING" id="1265313.HRUBRA_00123"/>
<sequence>MRVASLGSGSKGNATVVASGDTCVLVDCGFSVREATRRLARLGLVPGDLDAILVTHEHSDHAAGVGTLSRGHGIPVYASHGTAASGRLGECAALVRFNAGEAFTVGGVTVCSVAVPHDAREPCQYRLAAGGRELGVLTDLGSVTPHVVAAYRGCQGLVLEFNHDTAMLAAGTYPPALKRRVGGDWGHLNNRQASELLAAVDGPALRHLVIAHMSEQNNSQAAVREVLAAEHPGWLERAHWACQGEGFGWIALDG</sequence>
<reference evidence="2 3" key="1">
    <citation type="journal article" date="2014" name="Genome Announc.">
        <title>Genome Sequence of Gammaproteobacterial Pseudohaliea rubra Type Strain DSM 19751, Isolated from Coastal Seawater of the Mediterranean Sea.</title>
        <authorList>
            <person name="Spring S."/>
            <person name="Fiebig A."/>
            <person name="Riedel T."/>
            <person name="Goker M."/>
            <person name="Klenk H.P."/>
        </authorList>
    </citation>
    <scope>NUCLEOTIDE SEQUENCE [LARGE SCALE GENOMIC DNA]</scope>
    <source>
        <strain evidence="2 3">DSM 19751</strain>
    </source>
</reference>
<dbReference type="SMART" id="SM00849">
    <property type="entry name" value="Lactamase_B"/>
    <property type="match status" value="1"/>
</dbReference>
<dbReference type="Proteomes" id="UP000029640">
    <property type="component" value="Unassembled WGS sequence"/>
</dbReference>
<proteinExistence type="predicted"/>